<keyword evidence="3 6" id="KW-0349">Heme</keyword>
<dbReference type="GO" id="GO:0016705">
    <property type="term" value="F:oxidoreductase activity, acting on paired donors, with incorporation or reduction of molecular oxygen"/>
    <property type="evidence" value="ECO:0007669"/>
    <property type="project" value="InterPro"/>
</dbReference>
<evidence type="ECO:0000313" key="9">
    <source>
        <dbReference type="Proteomes" id="UP000094444"/>
    </source>
</evidence>
<dbReference type="Gene3D" id="1.10.630.10">
    <property type="entry name" value="Cytochrome P450"/>
    <property type="match status" value="1"/>
</dbReference>
<dbReference type="GO" id="GO:0005506">
    <property type="term" value="F:iron ion binding"/>
    <property type="evidence" value="ECO:0007669"/>
    <property type="project" value="InterPro"/>
</dbReference>
<gene>
    <name evidence="8" type="ORF">DHEL01_v212897</name>
</gene>
<dbReference type="Proteomes" id="UP000094444">
    <property type="component" value="Unassembled WGS sequence"/>
</dbReference>
<dbReference type="EMBL" id="MAVT02003362">
    <property type="protein sequence ID" value="POS68709.1"/>
    <property type="molecule type" value="Genomic_DNA"/>
</dbReference>
<dbReference type="InterPro" id="IPR001128">
    <property type="entry name" value="Cyt_P450"/>
</dbReference>
<comment type="caution">
    <text evidence="8">The sequence shown here is derived from an EMBL/GenBank/DDBJ whole genome shotgun (WGS) entry which is preliminary data.</text>
</comment>
<dbReference type="InterPro" id="IPR050121">
    <property type="entry name" value="Cytochrome_P450_monoxygenase"/>
</dbReference>
<keyword evidence="7" id="KW-0503">Monooxygenase</keyword>
<evidence type="ECO:0000256" key="2">
    <source>
        <dbReference type="ARBA" id="ARBA00010617"/>
    </source>
</evidence>
<dbReference type="GO" id="GO:0020037">
    <property type="term" value="F:heme binding"/>
    <property type="evidence" value="ECO:0007669"/>
    <property type="project" value="InterPro"/>
</dbReference>
<dbReference type="InParanoid" id="A0A2P5HEQ5"/>
<proteinExistence type="inferred from homology"/>
<accession>A0A2P5HEQ5</accession>
<dbReference type="AlphaFoldDB" id="A0A2P5HEQ5"/>
<dbReference type="InterPro" id="IPR036396">
    <property type="entry name" value="Cyt_P450_sf"/>
</dbReference>
<evidence type="ECO:0000256" key="7">
    <source>
        <dbReference type="RuleBase" id="RU000461"/>
    </source>
</evidence>
<keyword evidence="9" id="KW-1185">Reference proteome</keyword>
<evidence type="ECO:0000256" key="4">
    <source>
        <dbReference type="ARBA" id="ARBA00022723"/>
    </source>
</evidence>
<evidence type="ECO:0008006" key="10">
    <source>
        <dbReference type="Google" id="ProtNLM"/>
    </source>
</evidence>
<organism evidence="8 9">
    <name type="scientific">Diaporthe helianthi</name>
    <dbReference type="NCBI Taxonomy" id="158607"/>
    <lineage>
        <taxon>Eukaryota</taxon>
        <taxon>Fungi</taxon>
        <taxon>Dikarya</taxon>
        <taxon>Ascomycota</taxon>
        <taxon>Pezizomycotina</taxon>
        <taxon>Sordariomycetes</taxon>
        <taxon>Sordariomycetidae</taxon>
        <taxon>Diaporthales</taxon>
        <taxon>Diaporthaceae</taxon>
        <taxon>Diaporthe</taxon>
    </lineage>
</organism>
<feature type="binding site" description="axial binding residue" evidence="6">
    <location>
        <position position="503"/>
    </location>
    <ligand>
        <name>heme</name>
        <dbReference type="ChEBI" id="CHEBI:30413"/>
    </ligand>
    <ligandPart>
        <name>Fe</name>
        <dbReference type="ChEBI" id="CHEBI:18248"/>
    </ligandPart>
</feature>
<dbReference type="GO" id="GO:0004497">
    <property type="term" value="F:monooxygenase activity"/>
    <property type="evidence" value="ECO:0007669"/>
    <property type="project" value="UniProtKB-KW"/>
</dbReference>
<protein>
    <recommendedName>
        <fullName evidence="10">Cytochrome P450</fullName>
    </recommendedName>
</protein>
<evidence type="ECO:0000256" key="1">
    <source>
        <dbReference type="ARBA" id="ARBA00001971"/>
    </source>
</evidence>
<dbReference type="PRINTS" id="PR00463">
    <property type="entry name" value="EP450I"/>
</dbReference>
<evidence type="ECO:0000256" key="5">
    <source>
        <dbReference type="ARBA" id="ARBA00023004"/>
    </source>
</evidence>
<keyword evidence="7" id="KW-0560">Oxidoreductase</keyword>
<dbReference type="InterPro" id="IPR002401">
    <property type="entry name" value="Cyt_P450_E_grp-I"/>
</dbReference>
<comment type="cofactor">
    <cofactor evidence="1 6">
        <name>heme</name>
        <dbReference type="ChEBI" id="CHEBI:30413"/>
    </cofactor>
</comment>
<dbReference type="CDD" id="cd11070">
    <property type="entry name" value="CYP56-like"/>
    <property type="match status" value="1"/>
</dbReference>
<dbReference type="InterPro" id="IPR017972">
    <property type="entry name" value="Cyt_P450_CS"/>
</dbReference>
<keyword evidence="4 6" id="KW-0479">Metal-binding</keyword>
<reference evidence="8" key="1">
    <citation type="submission" date="2017-09" db="EMBL/GenBank/DDBJ databases">
        <title>Polyketide synthases of a Diaporthe helianthi virulent isolate.</title>
        <authorList>
            <person name="Baroncelli R."/>
        </authorList>
    </citation>
    <scope>NUCLEOTIDE SEQUENCE [LARGE SCALE GENOMIC DNA]</scope>
    <source>
        <strain evidence="8">7/96</strain>
    </source>
</reference>
<evidence type="ECO:0000256" key="3">
    <source>
        <dbReference type="ARBA" id="ARBA00022617"/>
    </source>
</evidence>
<keyword evidence="5 6" id="KW-0408">Iron</keyword>
<dbReference type="PROSITE" id="PS00086">
    <property type="entry name" value="CYTOCHROME_P450"/>
    <property type="match status" value="1"/>
</dbReference>
<evidence type="ECO:0000313" key="8">
    <source>
        <dbReference type="EMBL" id="POS68709.1"/>
    </source>
</evidence>
<evidence type="ECO:0000256" key="6">
    <source>
        <dbReference type="PIRSR" id="PIRSR602401-1"/>
    </source>
</evidence>
<comment type="similarity">
    <text evidence="2 7">Belongs to the cytochrome P450 family.</text>
</comment>
<dbReference type="OrthoDB" id="1470350at2759"/>
<dbReference type="STRING" id="158607.A0A2P5HEQ5"/>
<dbReference type="PANTHER" id="PTHR24305:SF166">
    <property type="entry name" value="CYTOCHROME P450 12A4, MITOCHONDRIAL-RELATED"/>
    <property type="match status" value="1"/>
</dbReference>
<dbReference type="SUPFAM" id="SSF48264">
    <property type="entry name" value="Cytochrome P450"/>
    <property type="match status" value="1"/>
</dbReference>
<dbReference type="PRINTS" id="PR00385">
    <property type="entry name" value="P450"/>
</dbReference>
<name>A0A2P5HEQ5_DIAHE</name>
<dbReference type="PANTHER" id="PTHR24305">
    <property type="entry name" value="CYTOCHROME P450"/>
    <property type="match status" value="1"/>
</dbReference>
<sequence length="579" mass="64909">MRLFFVSGHGRSLAKNYAAARTIGVPIRVIPFSPFNPLWSLVDRKVTSLLRHLPLIGQSSIVRYNWRGWDGEDRWQCHYEMGDAFVLVTPQYNMLQLNSPEATTSVFKRAADFPRPVWVNDVLAVFGPNISTAEGQSWKTQRRVATRCFNEANNEIVWHETLGLADDMLRYWTSRRTAVSSGAEDVRTLTLNVLARAGFGKSFKFRGHDEKPAEEEAQSMMMMSYRESLSTILEKCIVILALGPKTLQSLAGLGLLPAKLRTVNKSVVSFQTHMTTMYEEQKRAFAAGEEESDHNLMTLLVRASAQEAAAASAKDGPSKQEGAEGLTESEIYGNMFTFNFAGHDTTAHSTTFALYFLAANPDVQDWVAEEIHAVLGGRQPAELDYRADFPRLRRCLAVLLETLRLYTIVPAIKWTGDRSTTLAVGDKVHHLPPKTIVLPSYASMHTDPRYWGPDSLTWRPSRWIRPGEQGGDAGTVVTRAGDEELDMNVRGAFLGWSEGVRDCPGKRFSHVEFVALMVGLLRQWRVEPARTTPDESIESARQRVLDLIREDSGWVLLLQMLHPEKAPLVWRKATLSSGS</sequence>
<dbReference type="Pfam" id="PF00067">
    <property type="entry name" value="p450"/>
    <property type="match status" value="1"/>
</dbReference>